<reference evidence="2 3" key="5">
    <citation type="journal article" date="2010" name="Appl. Environ. Microbiol.">
        <title>phrR-like gene praR of Azorhizobium caulinodans ORS571 is essential for symbiosis with Sesbania rostrata and is involved in expression of reb genes.</title>
        <authorList>
            <person name="Akiba N."/>
            <person name="Aono T."/>
            <person name="Toyazaki H."/>
            <person name="Sato S."/>
            <person name="Oyaizu H."/>
        </authorList>
    </citation>
    <scope>NUCLEOTIDE SEQUENCE [LARGE SCALE GENOMIC DNA]</scope>
    <source>
        <strain evidence="3">ATCC 43989 / DSM 5975 / JCM 20966 / LMG 6465 / NBRC 14845 / NCIMB 13405 / ORS 571</strain>
    </source>
</reference>
<dbReference type="PANTHER" id="PTHR36503">
    <property type="entry name" value="BLR2520 PROTEIN"/>
    <property type="match status" value="1"/>
</dbReference>
<reference evidence="2 3" key="6">
    <citation type="journal article" date="2011" name="Appl. Environ. Microbiol.">
        <title>Involvement of the azorhizobial chromosome partition gene (parA) in the onset of bacteroid differentiation during Sesbania rostrata stem nodule development.</title>
        <authorList>
            <person name="Liu CT."/>
            <person name="Lee KB."/>
            <person name="Wang YS."/>
            <person name="Peng MH."/>
            <person name="Lee KT."/>
            <person name="Suzuki S."/>
            <person name="Suzuki T."/>
            <person name="Oyaizu H."/>
        </authorList>
    </citation>
    <scope>NUCLEOTIDE SEQUENCE [LARGE SCALE GENOMIC DNA]</scope>
    <source>
        <strain evidence="3">ATCC 43989 / DSM 5975 / JCM 20966 / LMG 6465 / NBRC 14845 / NCIMB 13405 / ORS 571</strain>
    </source>
</reference>
<dbReference type="KEGG" id="azc:AZC_0427"/>
<dbReference type="Gene3D" id="3.10.180.10">
    <property type="entry name" value="2,3-Dihydroxybiphenyl 1,2-Dioxygenase, domain 1"/>
    <property type="match status" value="1"/>
</dbReference>
<dbReference type="Pfam" id="PF00903">
    <property type="entry name" value="Glyoxalase"/>
    <property type="match status" value="1"/>
</dbReference>
<evidence type="ECO:0000259" key="1">
    <source>
        <dbReference type="PROSITE" id="PS51819"/>
    </source>
</evidence>
<evidence type="ECO:0000313" key="3">
    <source>
        <dbReference type="Proteomes" id="UP000000270"/>
    </source>
</evidence>
<dbReference type="PANTHER" id="PTHR36503:SF1">
    <property type="entry name" value="BLR2520 PROTEIN"/>
    <property type="match status" value="1"/>
</dbReference>
<dbReference type="HOGENOM" id="CLU_046006_18_0_5"/>
<dbReference type="InterPro" id="IPR004360">
    <property type="entry name" value="Glyas_Fos-R_dOase_dom"/>
</dbReference>
<reference evidence="2 3" key="1">
    <citation type="journal article" date="2007" name="Appl. Environ. Microbiol.">
        <title>Rhizobial factors required for stem nodule maturation and maintenance in Sesbania rostrata-Azorhizobium caulinodans ORS571 symbiosis.</title>
        <authorList>
            <person name="Suzuki S."/>
            <person name="Aono T."/>
            <person name="Lee KB."/>
            <person name="Suzuki T."/>
            <person name="Liu CT."/>
            <person name="Miwa H."/>
            <person name="Wakao S."/>
            <person name="Iki T."/>
            <person name="Oyaizu H."/>
        </authorList>
    </citation>
    <scope>NUCLEOTIDE SEQUENCE [LARGE SCALE GENOMIC DNA]</scope>
    <source>
        <strain evidence="3">ATCC 43989 / DSM 5975 / JCM 20966 / LMG 6465 / NBRC 14845 / NCIMB 13405 / ORS 571</strain>
    </source>
</reference>
<accession>A8ILV8</accession>
<dbReference type="RefSeq" id="WP_012168958.1">
    <property type="nucleotide sequence ID" value="NC_009937.1"/>
</dbReference>
<dbReference type="InterPro" id="IPR029068">
    <property type="entry name" value="Glyas_Bleomycin-R_OHBP_Dase"/>
</dbReference>
<dbReference type="SUPFAM" id="SSF54593">
    <property type="entry name" value="Glyoxalase/Bleomycin resistance protein/Dihydroxybiphenyl dioxygenase"/>
    <property type="match status" value="1"/>
</dbReference>
<name>A8ILV8_AZOC5</name>
<reference evidence="2 3" key="3">
    <citation type="journal article" date="2008" name="BMC Genomics">
        <title>The genome of the versatile nitrogen fixer Azorhizobium caulinodans ORS571.</title>
        <authorList>
            <person name="Lee KB."/>
            <person name="Backer P.D."/>
            <person name="Aono T."/>
            <person name="Liu CT."/>
            <person name="Suzuki S."/>
            <person name="Suzuki T."/>
            <person name="Kaneko T."/>
            <person name="Yamada M."/>
            <person name="Tabata S."/>
            <person name="Kupfer D.M."/>
            <person name="Najar F.Z."/>
            <person name="Wiley G.B."/>
            <person name="Roe B."/>
            <person name="Binnewies T.T."/>
            <person name="Ussery D.W."/>
            <person name="D'Haeze W."/>
            <person name="Herder J.D."/>
            <person name="Gevers D."/>
            <person name="Vereecke D."/>
            <person name="Holsters M."/>
            <person name="Oyaizu H."/>
        </authorList>
    </citation>
    <scope>NUCLEOTIDE SEQUENCE [LARGE SCALE GENOMIC DNA]</scope>
    <source>
        <strain evidence="3">ATCC 43989 / DSM 5975 / JCM 20966 / LMG 6465 / NBRC 14845 / NCIMB 13405 / ORS 571</strain>
    </source>
</reference>
<dbReference type="Proteomes" id="UP000000270">
    <property type="component" value="Chromosome"/>
</dbReference>
<keyword evidence="3" id="KW-1185">Reference proteome</keyword>
<dbReference type="eggNOG" id="COG0346">
    <property type="taxonomic scope" value="Bacteria"/>
</dbReference>
<reference evidence="3" key="2">
    <citation type="submission" date="2007-04" db="EMBL/GenBank/DDBJ databases">
        <title>Complete genome sequence of the nitrogen-fixing bacterium Azorhizobium caulinodans ORS571.</title>
        <authorList>
            <person name="Lee K.B."/>
            <person name="Backer P.D."/>
            <person name="Aono T."/>
            <person name="Liu C.T."/>
            <person name="Suzuki S."/>
            <person name="Suzuki T."/>
            <person name="Kaneko T."/>
            <person name="Yamada M."/>
            <person name="Tabata S."/>
            <person name="Kupfer D.M."/>
            <person name="Najar F.Z."/>
            <person name="Wiley G.B."/>
            <person name="Roe B."/>
            <person name="Binnewies T."/>
            <person name="Ussery D."/>
            <person name="Vereecke D."/>
            <person name="Gevers D."/>
            <person name="Holsters M."/>
            <person name="Oyaizu H."/>
        </authorList>
    </citation>
    <scope>NUCLEOTIDE SEQUENCE [LARGE SCALE GENOMIC DNA]</scope>
    <source>
        <strain evidence="3">ATCC 43989 / DSM 5975 / JCM 20966 / LMG 6465 / NBRC 14845 / NCIMB 13405 / ORS 571</strain>
    </source>
</reference>
<evidence type="ECO:0000313" key="2">
    <source>
        <dbReference type="EMBL" id="BAF86425.1"/>
    </source>
</evidence>
<sequence>MPPAFALHLVTLGVADLPRATAFYAAMGLERREHATTGVSFFQAGGVALSLFPRAALAADAGLDAEADAGRAAATLAFNVPDEASVDAALAHAARLGAEIVKPAQRAFWGGYSGYFADPDGHLWEVAHNPFWPLDADGRPTLPD</sequence>
<proteinExistence type="predicted"/>
<protein>
    <submittedName>
        <fullName evidence="2">Putative glyoxalase</fullName>
    </submittedName>
</protein>
<organism evidence="2 3">
    <name type="scientific">Azorhizobium caulinodans (strain ATCC 43989 / DSM 5975 / JCM 20966 / LMG 6465 / NBRC 14845 / NCIMB 13405 / ORS 571)</name>
    <dbReference type="NCBI Taxonomy" id="438753"/>
    <lineage>
        <taxon>Bacteria</taxon>
        <taxon>Pseudomonadati</taxon>
        <taxon>Pseudomonadota</taxon>
        <taxon>Alphaproteobacteria</taxon>
        <taxon>Hyphomicrobiales</taxon>
        <taxon>Xanthobacteraceae</taxon>
        <taxon>Azorhizobium</taxon>
    </lineage>
</organism>
<dbReference type="PROSITE" id="PS51819">
    <property type="entry name" value="VOC"/>
    <property type="match status" value="1"/>
</dbReference>
<dbReference type="EMBL" id="AP009384">
    <property type="protein sequence ID" value="BAF86425.1"/>
    <property type="molecule type" value="Genomic_DNA"/>
</dbReference>
<feature type="domain" description="VOC" evidence="1">
    <location>
        <begin position="6"/>
        <end position="129"/>
    </location>
</feature>
<dbReference type="AlphaFoldDB" id="A8ILV8"/>
<dbReference type="STRING" id="438753.AZC_0427"/>
<dbReference type="InterPro" id="IPR037523">
    <property type="entry name" value="VOC_core"/>
</dbReference>
<gene>
    <name evidence="2" type="ordered locus">AZC_0427</name>
</gene>
<reference evidence="2 3" key="4">
    <citation type="journal article" date="2009" name="Appl. Environ. Microbiol.">
        <title>Comparative genome-wide transcriptional profiling of Azorhizobium caulinodans ORS571 grown under free-living and symbiotic conditions.</title>
        <authorList>
            <person name="Tsukada S."/>
            <person name="Aono T."/>
            <person name="Akiba N."/>
            <person name="Lee KB."/>
            <person name="Liu CT."/>
            <person name="Toyazaki H."/>
            <person name="Oyaizu H."/>
        </authorList>
    </citation>
    <scope>NUCLEOTIDE SEQUENCE [LARGE SCALE GENOMIC DNA]</scope>
    <source>
        <strain evidence="3">ATCC 43989 / DSM 5975 / JCM 20966 / LMG 6465 / NBRC 14845 / NCIMB 13405 / ORS 571</strain>
    </source>
</reference>